<dbReference type="STRING" id="1528099.AL705_05720"/>
<evidence type="ECO:0000313" key="4">
    <source>
        <dbReference type="EMBL" id="VHO01067.1"/>
    </source>
</evidence>
<dbReference type="InterPro" id="IPR051158">
    <property type="entry name" value="Metallophosphoesterase_sf"/>
</dbReference>
<dbReference type="RefSeq" id="WP_053962195.1">
    <property type="nucleotide sequence ID" value="NZ_CAJPTR010000073.1"/>
</dbReference>
<dbReference type="PANTHER" id="PTHR31302:SF20">
    <property type="entry name" value="CONSERVED PROTEIN"/>
    <property type="match status" value="1"/>
</dbReference>
<reference evidence="4 6" key="3">
    <citation type="submission" date="2019-04" db="EMBL/GenBank/DDBJ databases">
        <authorList>
            <person name="Seth-Smith MB H."/>
            <person name="Seth-Smith H."/>
        </authorList>
    </citation>
    <scope>NUCLEOTIDE SEQUENCE [LARGE SCALE GENOMIC DNA]</scope>
    <source>
        <strain evidence="4">USB-603019</strain>
    </source>
</reference>
<evidence type="ECO:0000256" key="1">
    <source>
        <dbReference type="SAM" id="SignalP"/>
    </source>
</evidence>
<gene>
    <name evidence="3" type="ORF">AL705_05720</name>
    <name evidence="4" type="ORF">LC603019_01125</name>
</gene>
<dbReference type="Gene3D" id="3.60.21.10">
    <property type="match status" value="1"/>
</dbReference>
<dbReference type="GeneID" id="84895037"/>
<keyword evidence="6" id="KW-1185">Reference proteome</keyword>
<protein>
    <submittedName>
        <fullName evidence="3">Metallophosphoesterase</fullName>
    </submittedName>
</protein>
<dbReference type="KEGG" id="cbq:AL705_05720"/>
<accession>A0A0M5KZM9</accession>
<dbReference type="SUPFAM" id="SSF56300">
    <property type="entry name" value="Metallo-dependent phosphatases"/>
    <property type="match status" value="1"/>
</dbReference>
<evidence type="ECO:0000313" key="6">
    <source>
        <dbReference type="Proteomes" id="UP000324288"/>
    </source>
</evidence>
<dbReference type="GO" id="GO:0008758">
    <property type="term" value="F:UDP-2,3-diacylglucosamine hydrolase activity"/>
    <property type="evidence" value="ECO:0007669"/>
    <property type="project" value="TreeGrafter"/>
</dbReference>
<name>A0A0M5KZM9_9ACTN</name>
<dbReference type="GO" id="GO:0016020">
    <property type="term" value="C:membrane"/>
    <property type="evidence" value="ECO:0007669"/>
    <property type="project" value="GOC"/>
</dbReference>
<reference evidence="3" key="2">
    <citation type="journal article" date="2016" name="Int. J. Syst. Evol. Microbiol.">
        <title>Lawsonella clevelandensis gen. nov., sp. nov., a new member of the suborder Corynebacterineae isolated from human abscesses.</title>
        <authorList>
            <person name="Bell M.E."/>
            <person name="Bernard K.A."/>
            <person name="Harrington S.M."/>
            <person name="Patel N.B."/>
            <person name="Tucker T.A."/>
            <person name="Metcalfe M.G."/>
            <person name="McQuiston J.R."/>
        </authorList>
    </citation>
    <scope>NUCLEOTIDE SEQUENCE</scope>
    <source>
        <strain evidence="3">X1698</strain>
    </source>
</reference>
<feature type="chain" id="PRO_5044544857" evidence="1">
    <location>
        <begin position="30"/>
        <end position="301"/>
    </location>
</feature>
<dbReference type="AlphaFoldDB" id="A0A0M5KZM9"/>
<dbReference type="Proteomes" id="UP000068137">
    <property type="component" value="Chromosome"/>
</dbReference>
<proteinExistence type="predicted"/>
<evidence type="ECO:0000313" key="5">
    <source>
        <dbReference type="Proteomes" id="UP000068137"/>
    </source>
</evidence>
<dbReference type="InterPro" id="IPR004843">
    <property type="entry name" value="Calcineurin-like_PHP"/>
</dbReference>
<dbReference type="OrthoDB" id="9780884at2"/>
<feature type="domain" description="Calcineurin-like phosphoesterase" evidence="2">
    <location>
        <begin position="54"/>
        <end position="237"/>
    </location>
</feature>
<evidence type="ECO:0000259" key="2">
    <source>
        <dbReference type="Pfam" id="PF00149"/>
    </source>
</evidence>
<dbReference type="PATRIC" id="fig|1562462.4.peg.1177"/>
<dbReference type="EMBL" id="LR584267">
    <property type="protein sequence ID" value="VHO01067.1"/>
    <property type="molecule type" value="Genomic_DNA"/>
</dbReference>
<organism evidence="3 5">
    <name type="scientific">Lawsonella clevelandensis</name>
    <dbReference type="NCBI Taxonomy" id="1528099"/>
    <lineage>
        <taxon>Bacteria</taxon>
        <taxon>Bacillati</taxon>
        <taxon>Actinomycetota</taxon>
        <taxon>Actinomycetes</taxon>
        <taxon>Mycobacteriales</taxon>
        <taxon>Lawsonellaceae</taxon>
        <taxon>Lawsonella</taxon>
    </lineage>
</organism>
<dbReference type="Pfam" id="PF00149">
    <property type="entry name" value="Metallophos"/>
    <property type="match status" value="1"/>
</dbReference>
<dbReference type="EMBL" id="CP012390">
    <property type="protein sequence ID" value="ALE19172.1"/>
    <property type="molecule type" value="Genomic_DNA"/>
</dbReference>
<keyword evidence="1" id="KW-0732">Signal</keyword>
<dbReference type="GO" id="GO:0009245">
    <property type="term" value="P:lipid A biosynthetic process"/>
    <property type="evidence" value="ECO:0007669"/>
    <property type="project" value="TreeGrafter"/>
</dbReference>
<dbReference type="InterPro" id="IPR029052">
    <property type="entry name" value="Metallo-depent_PP-like"/>
</dbReference>
<dbReference type="PANTHER" id="PTHR31302">
    <property type="entry name" value="TRANSMEMBRANE PROTEIN WITH METALLOPHOSPHOESTERASE DOMAIN-RELATED"/>
    <property type="match status" value="1"/>
</dbReference>
<sequence length="301" mass="32928">MSPKRPPLYALASGIAAGAVSSVVTAAYAATLGRTHFVVKQETLPLLPAGSDPIRILHLSDFHMTPENKELQHFLSLLGDIHPDLVIDTGDNLAHPKAVPHVVQSLGTLLDVPGFFVFGSNDYFAPDFKNPLSYLRGESTLRKRPPLPWQGMRAAFHERGWKDATHQRHAINIRGVNIMVSGVDDPHIDRDRYETIAGRPLPGTNVAIGLTHAPEPRVLLRFSEDGYDLALAGHTHGGQVCLPNGKSIVTNCGIDRKRAHGLHRFAHLWLNVSAGLGTSPYAPFRLFCPPEVTLLELTARQ</sequence>
<evidence type="ECO:0000313" key="3">
    <source>
        <dbReference type="EMBL" id="ALE19172.1"/>
    </source>
</evidence>
<dbReference type="Proteomes" id="UP000324288">
    <property type="component" value="Chromosome"/>
</dbReference>
<feature type="signal peptide" evidence="1">
    <location>
        <begin position="1"/>
        <end position="29"/>
    </location>
</feature>
<reference evidence="3 5" key="1">
    <citation type="journal article" date="2015" name="Genome Announc.">
        <title>Complete Genome Sequences for Two Strains of a Novel Fastidious, Partially Acid-Fast, Gram-Positive Corynebacterineae Bacterium, Derived from Human Clinical Samples.</title>
        <authorList>
            <person name="Nicholson A.C."/>
            <person name="Bell M."/>
            <person name="Humrighouse B.W."/>
            <person name="McQuiston J.R."/>
        </authorList>
    </citation>
    <scope>NUCLEOTIDE SEQUENCE [LARGE SCALE GENOMIC DNA]</scope>
    <source>
        <strain evidence="3 5">X1698</strain>
    </source>
</reference>